<dbReference type="AlphaFoldDB" id="A0A1I7W6D8"/>
<reference evidence="2" key="1">
    <citation type="submission" date="2016-11" db="UniProtKB">
        <authorList>
            <consortium name="WormBaseParasite"/>
        </authorList>
    </citation>
    <scope>IDENTIFICATION</scope>
</reference>
<sequence>MEVDNWIGSLRVRAKREVISISIR</sequence>
<dbReference type="Proteomes" id="UP000095283">
    <property type="component" value="Unplaced"/>
</dbReference>
<dbReference type="WBParaSite" id="Hba_00175">
    <property type="protein sequence ID" value="Hba_00175"/>
    <property type="gene ID" value="Hba_00175"/>
</dbReference>
<name>A0A1I7W6D8_HETBA</name>
<proteinExistence type="predicted"/>
<organism evidence="1 2">
    <name type="scientific">Heterorhabditis bacteriophora</name>
    <name type="common">Entomopathogenic nematode worm</name>
    <dbReference type="NCBI Taxonomy" id="37862"/>
    <lineage>
        <taxon>Eukaryota</taxon>
        <taxon>Metazoa</taxon>
        <taxon>Ecdysozoa</taxon>
        <taxon>Nematoda</taxon>
        <taxon>Chromadorea</taxon>
        <taxon>Rhabditida</taxon>
        <taxon>Rhabditina</taxon>
        <taxon>Rhabditomorpha</taxon>
        <taxon>Strongyloidea</taxon>
        <taxon>Heterorhabditidae</taxon>
        <taxon>Heterorhabditis</taxon>
    </lineage>
</organism>
<evidence type="ECO:0000313" key="2">
    <source>
        <dbReference type="WBParaSite" id="Hba_00175"/>
    </source>
</evidence>
<accession>A0A1I7W6D8</accession>
<keyword evidence="1" id="KW-1185">Reference proteome</keyword>
<evidence type="ECO:0000313" key="1">
    <source>
        <dbReference type="Proteomes" id="UP000095283"/>
    </source>
</evidence>
<protein>
    <submittedName>
        <fullName evidence="2">PH domain-containing protein</fullName>
    </submittedName>
</protein>